<gene>
    <name evidence="2" type="ORF">cyc_07120</name>
</gene>
<feature type="compositionally biased region" description="Low complexity" evidence="1">
    <location>
        <begin position="1228"/>
        <end position="1237"/>
    </location>
</feature>
<evidence type="ECO:0000256" key="1">
    <source>
        <dbReference type="SAM" id="MobiDB-lite"/>
    </source>
</evidence>
<evidence type="ECO:0000313" key="3">
    <source>
        <dbReference type="Proteomes" id="UP000095192"/>
    </source>
</evidence>
<comment type="caution">
    <text evidence="2">The sequence shown here is derived from an EMBL/GenBank/DDBJ whole genome shotgun (WGS) entry which is preliminary data.</text>
</comment>
<accession>A0A1D3D7Q1</accession>
<feature type="compositionally biased region" description="Polar residues" evidence="1">
    <location>
        <begin position="1416"/>
        <end position="1435"/>
    </location>
</feature>
<feature type="region of interest" description="Disordered" evidence="1">
    <location>
        <begin position="1005"/>
        <end position="1048"/>
    </location>
</feature>
<dbReference type="InParanoid" id="A0A1D3D7Q1"/>
<feature type="region of interest" description="Disordered" evidence="1">
    <location>
        <begin position="285"/>
        <end position="304"/>
    </location>
</feature>
<feature type="region of interest" description="Disordered" evidence="1">
    <location>
        <begin position="1199"/>
        <end position="1256"/>
    </location>
</feature>
<feature type="region of interest" description="Disordered" evidence="1">
    <location>
        <begin position="374"/>
        <end position="395"/>
    </location>
</feature>
<feature type="region of interest" description="Disordered" evidence="1">
    <location>
        <begin position="1"/>
        <end position="149"/>
    </location>
</feature>
<feature type="region of interest" description="Disordered" evidence="1">
    <location>
        <begin position="172"/>
        <end position="203"/>
    </location>
</feature>
<feature type="compositionally biased region" description="Low complexity" evidence="1">
    <location>
        <begin position="128"/>
        <end position="137"/>
    </location>
</feature>
<feature type="region of interest" description="Disordered" evidence="1">
    <location>
        <begin position="1413"/>
        <end position="1463"/>
    </location>
</feature>
<feature type="compositionally biased region" description="Low complexity" evidence="1">
    <location>
        <begin position="42"/>
        <end position="56"/>
    </location>
</feature>
<name>A0A1D3D7Q1_9EIME</name>
<protein>
    <submittedName>
        <fullName evidence="2">Uncharacterized protein</fullName>
    </submittedName>
</protein>
<feature type="region of interest" description="Disordered" evidence="1">
    <location>
        <begin position="894"/>
        <end position="914"/>
    </location>
</feature>
<proteinExistence type="predicted"/>
<feature type="compositionally biased region" description="Low complexity" evidence="1">
    <location>
        <begin position="20"/>
        <end position="30"/>
    </location>
</feature>
<feature type="compositionally biased region" description="Polar residues" evidence="1">
    <location>
        <begin position="247"/>
        <end position="261"/>
    </location>
</feature>
<feature type="compositionally biased region" description="Low complexity" evidence="1">
    <location>
        <begin position="1"/>
        <end position="13"/>
    </location>
</feature>
<evidence type="ECO:0000313" key="2">
    <source>
        <dbReference type="EMBL" id="OEH79483.1"/>
    </source>
</evidence>
<feature type="region of interest" description="Disordered" evidence="1">
    <location>
        <begin position="499"/>
        <end position="531"/>
    </location>
</feature>
<feature type="region of interest" description="Disordered" evidence="1">
    <location>
        <begin position="411"/>
        <end position="430"/>
    </location>
</feature>
<sequence length="1641" mass="174075">MQQQKDLQQPEKQVLNVGAGEQPPEGQQEQLQRCQELPPLVAQEQQPCEQAQLQAQVEGGTGKASEAATDQAAQVPQPSQLEKPQEQQAALQSATPTGEVLQQRNQPELTKDAAQPTLAAASEPKSVAGAPAASARAQETASGKADGSMLDTDLEKLPVTGLLQSIAAAEEALEEQQENQKQAKALHQLLAKRPVQQPEKTLPEASQELIKARRVYMRTVLQQQALEIQAQRLAAYEDEQQRHSEQNQKVQAEQQKDSAPSDTRLRAAASAVDAFARGRASSVTALHASKSAPPDQQDASQPSAVPIKKPSFLEGLRHRAGSGRSSSLMKSGSSAAADGAQKAFEGAKRLLYKAGNVLTRPASSLAGAVFATKGESGNGSRHMQQSSQSLLPPGASIINSAPEVTAVGAVTESSEGVQVPPELPLTLSSSEESTRCARKEMDTNGCQQLLSCFVKLLQLHSNSTLRGLDAAGDIRTEAAWEACCSLAAGRIRDISAALPQGPESQLPQSQQQHKPGSGQVSNGASGPSAPQVFILDEAPTNHGKRKEELSAALQLLEVRRCLLLLRQRPEHVAVPLLPLSADESASSWGALEHNMPRRHIEDKDFASEDKQHVYPLLHLQCLEVLVLNKPKKGSALSRMLTVYASDNYSSCNTCSSRTSLSSMPSVLDSGVPSADQDLPAWSPIAAAVSSCGSVTAINADEGPHQLPQVGEAAGWMWHYKVAKGQSSGMGSGVFPLVSPQMPKYPGADGVAYGEGTQLPLQQRQLSSSSAAAMEPPGTGIDGGALCCFGAAVDVRPSILAAFLCQPDELQQLLRLIGSLSVQRTSNENTTHQKEDQPNGRILRSVYICNTIAGHLHGYHHMGHAAADFALEEAKKHNLRPTVAEAAVAAKPAARTQTSGENFPVDDGEKGEEAPQKATAAYISLSSRRCRGPLLESQAQVLPNITRLHLKRCSLLLSLLICPSLQQLLLQRTTVHVNALLLALECCSGTLRQLFVHCIKGEATPPMKPDSESMQQAEANFPPQLPPAQLPNDATEQPKEGDCGDLNVPAPAVTTAESASAAASGELKDRRPRLVLPKLEHYGGTAFLFSQAAGGFFCPSLKRLCLTDAQHWLGTCQEERQQQKNAVGQAAAEDGRQNRRTISAFLQQFLETHMSFLEVIGVDYAFPILFSSGAATPDAQNHKLQHMGIGRLPRTHGIQEEEEANQQSGLSPQTSLEGASPMACRRSQSHSSSDSGDSSSEKEEEAESSELPSGPVSRSLPFVVSDLGLAAQMPSLISVAVSGAVTVDALMRLTGEPQAAAGTACVSPPLRFLFLGAIVSASEEPSVGVSPCSTRPTAAAAAEAAGVSSRTVDQLLQRCPSLQVFALHHLPAGVHLQVLEARLKRLGFYRVSRRLVTALRLYELGVYAHKAKGDSHCSLNSTPHPQTFIETPQSSEGGEGGWEYTSGPFSKEKPLQNESTAAPVSVPAAADAVVGSSLEDAASTRADKQTGSMEVSAAGGGGGVAVNTLRGTNNDSLAAGGSAGTELSSEETGSCLPEFLALCGAAACLASPEIAELKQPHYVAAREQLQHETIAAGRRCCEGEEPYAQHGKPNSERLAAAVSWQQQQRNVPDVYAALRILSKWRYVFVKASDGINAIGSIM</sequence>
<feature type="region of interest" description="Disordered" evidence="1">
    <location>
        <begin position="237"/>
        <end position="268"/>
    </location>
</feature>
<feature type="compositionally biased region" description="Polar residues" evidence="1">
    <location>
        <begin position="378"/>
        <end position="390"/>
    </location>
</feature>
<reference evidence="2 3" key="1">
    <citation type="journal article" date="2016" name="BMC Genomics">
        <title>Comparative genomics reveals Cyclospora cayetanensis possesses coccidia-like metabolism and invasion components but unique surface antigens.</title>
        <authorList>
            <person name="Liu S."/>
            <person name="Wang L."/>
            <person name="Zheng H."/>
            <person name="Xu Z."/>
            <person name="Roellig D.M."/>
            <person name="Li N."/>
            <person name="Frace M.A."/>
            <person name="Tang K."/>
            <person name="Arrowood M.J."/>
            <person name="Moss D.M."/>
            <person name="Zhang L."/>
            <person name="Feng Y."/>
            <person name="Xiao L."/>
        </authorList>
    </citation>
    <scope>NUCLEOTIDE SEQUENCE [LARGE SCALE GENOMIC DNA]</scope>
    <source>
        <strain evidence="2 3">CHN_HEN01</strain>
    </source>
</reference>
<dbReference type="VEuPathDB" id="ToxoDB:LOC34623147"/>
<dbReference type="EMBL" id="JROU02000372">
    <property type="protein sequence ID" value="OEH79483.1"/>
    <property type="molecule type" value="Genomic_DNA"/>
</dbReference>
<dbReference type="VEuPathDB" id="ToxoDB:cyc_07120"/>
<feature type="compositionally biased region" description="Polar residues" evidence="1">
    <location>
        <begin position="1204"/>
        <end position="1216"/>
    </location>
</feature>
<feature type="compositionally biased region" description="Polar residues" evidence="1">
    <location>
        <begin position="71"/>
        <end position="108"/>
    </location>
</feature>
<keyword evidence="3" id="KW-1185">Reference proteome</keyword>
<organism evidence="2 3">
    <name type="scientific">Cyclospora cayetanensis</name>
    <dbReference type="NCBI Taxonomy" id="88456"/>
    <lineage>
        <taxon>Eukaryota</taxon>
        <taxon>Sar</taxon>
        <taxon>Alveolata</taxon>
        <taxon>Apicomplexa</taxon>
        <taxon>Conoidasida</taxon>
        <taxon>Coccidia</taxon>
        <taxon>Eucoccidiorida</taxon>
        <taxon>Eimeriorina</taxon>
        <taxon>Eimeriidae</taxon>
        <taxon>Cyclospora</taxon>
    </lineage>
</organism>
<feature type="compositionally biased region" description="Polar residues" evidence="1">
    <location>
        <begin position="502"/>
        <end position="525"/>
    </location>
</feature>
<dbReference type="Proteomes" id="UP000095192">
    <property type="component" value="Unassembled WGS sequence"/>
</dbReference>